<name>A0A6J4EE24_9PSED</name>
<dbReference type="Gene3D" id="2.40.160.10">
    <property type="entry name" value="Porin"/>
    <property type="match status" value="1"/>
</dbReference>
<sequence>MHNNKKHPAALIALLLGGAAPWALAADGFIEGSSATLQMRNFYMNRDFREGAGDSLHEEWAQGFLLDYRSGYTTGTVGFGLDAMGRLGLKLDSGKGRAGTGLLAVQDDGRAADDYGRIDGTLKARVSRSELKLGALVPRLPTLQPNNGRLFPQTFHGGLVESREWEGLGFTLARLDEVSQRNEGGRSDLALYNRNKRFTAGPRAGHLDLAGVDWEARPGWVLSYHHAELEDIYRQDFFGLKGRVPLGEDRLELDLRLFDSRDAGTGWRREIDNRSIGGLITYRRHDGHALGLGLQRMSGRTAFPYVQGADAYLVNFGQYYDFAERGERSWQLRYDYDFAALGVPGLSLMTRYFKARDGELGDGRSVDGWERDTDIKYVVQSGPLKDLGLTWRNAVYRTSVGRGVDENRVILSYSLALF</sequence>
<evidence type="ECO:0000313" key="8">
    <source>
        <dbReference type="Proteomes" id="UP001054892"/>
    </source>
</evidence>
<evidence type="ECO:0000256" key="2">
    <source>
        <dbReference type="ARBA" id="ARBA00022448"/>
    </source>
</evidence>
<dbReference type="Proteomes" id="UP001054892">
    <property type="component" value="Unassembled WGS sequence"/>
</dbReference>
<feature type="chain" id="PRO_5027057752" evidence="4">
    <location>
        <begin position="26"/>
        <end position="418"/>
    </location>
</feature>
<evidence type="ECO:0000256" key="3">
    <source>
        <dbReference type="ARBA" id="ARBA00022729"/>
    </source>
</evidence>
<evidence type="ECO:0000313" key="7">
    <source>
        <dbReference type="Proteomes" id="UP000509383"/>
    </source>
</evidence>
<evidence type="ECO:0000256" key="1">
    <source>
        <dbReference type="ARBA" id="ARBA00009075"/>
    </source>
</evidence>
<dbReference type="InterPro" id="IPR005318">
    <property type="entry name" value="OM_porin_bac"/>
</dbReference>
<evidence type="ECO:0000256" key="4">
    <source>
        <dbReference type="SAM" id="SignalP"/>
    </source>
</evidence>
<evidence type="ECO:0000313" key="5">
    <source>
        <dbReference type="EMBL" id="BCG26631.1"/>
    </source>
</evidence>
<dbReference type="EMBL" id="AP023189">
    <property type="protein sequence ID" value="BCG26631.1"/>
    <property type="molecule type" value="Genomic_DNA"/>
</dbReference>
<evidence type="ECO:0000313" key="6">
    <source>
        <dbReference type="EMBL" id="GJN50634.1"/>
    </source>
</evidence>
<accession>A0A6J4EE24</accession>
<organism evidence="5 7">
    <name type="scientific">Pseudomonas tohonis</name>
    <dbReference type="NCBI Taxonomy" id="2725477"/>
    <lineage>
        <taxon>Bacteria</taxon>
        <taxon>Pseudomonadati</taxon>
        <taxon>Pseudomonadota</taxon>
        <taxon>Gammaproteobacteria</taxon>
        <taxon>Pseudomonadales</taxon>
        <taxon>Pseudomonadaceae</taxon>
        <taxon>Pseudomonas</taxon>
    </lineage>
</organism>
<dbReference type="EMBL" id="BQKM01000001">
    <property type="protein sequence ID" value="GJN50634.1"/>
    <property type="molecule type" value="Genomic_DNA"/>
</dbReference>
<dbReference type="InterPro" id="IPR023614">
    <property type="entry name" value="Porin_dom_sf"/>
</dbReference>
<feature type="signal peptide" evidence="4">
    <location>
        <begin position="1"/>
        <end position="25"/>
    </location>
</feature>
<proteinExistence type="inferred from homology"/>
<dbReference type="GO" id="GO:0015288">
    <property type="term" value="F:porin activity"/>
    <property type="evidence" value="ECO:0007669"/>
    <property type="project" value="TreeGrafter"/>
</dbReference>
<dbReference type="Pfam" id="PF03573">
    <property type="entry name" value="OprD"/>
    <property type="match status" value="1"/>
</dbReference>
<dbReference type="Proteomes" id="UP000509383">
    <property type="component" value="Chromosome"/>
</dbReference>
<dbReference type="GO" id="GO:0016020">
    <property type="term" value="C:membrane"/>
    <property type="evidence" value="ECO:0007669"/>
    <property type="project" value="InterPro"/>
</dbReference>
<dbReference type="PANTHER" id="PTHR34596:SF2">
    <property type="entry name" value="CHITOPORIN"/>
    <property type="match status" value="1"/>
</dbReference>
<comment type="similarity">
    <text evidence="1">Belongs to the outer membrane porin (Opr) (TC 1.B.25) family.</text>
</comment>
<protein>
    <submittedName>
        <fullName evidence="5">Porin</fullName>
    </submittedName>
</protein>
<dbReference type="PANTHER" id="PTHR34596">
    <property type="entry name" value="CHITOPORIN"/>
    <property type="match status" value="1"/>
</dbReference>
<keyword evidence="3 4" id="KW-0732">Signal</keyword>
<keyword evidence="8" id="KW-1185">Reference proteome</keyword>
<dbReference type="AlphaFoldDB" id="A0A6J4EE24"/>
<dbReference type="RefSeq" id="WP_173173100.1">
    <property type="nucleotide sequence ID" value="NZ_AP023189.1"/>
</dbReference>
<reference evidence="5 7" key="1">
    <citation type="submission" date="2020-05" db="EMBL/GenBank/DDBJ databases">
        <title>Characterization of novel class B3 metallo-beta-lactamase from novel Pseudomonas species.</title>
        <authorList>
            <person name="Yamada K."/>
            <person name="Aoki K."/>
            <person name="Ishii Y."/>
        </authorList>
    </citation>
    <scope>NUCLEOTIDE SEQUENCE [LARGE SCALE GENOMIC DNA]</scope>
    <source>
        <strain evidence="5 7">TUM18999</strain>
        <strain evidence="6 8">TUM20286</strain>
    </source>
</reference>
<gene>
    <name evidence="5" type="ORF">TUM18999_48220</name>
    <name evidence="6" type="ORF">TUM20286_03860</name>
</gene>
<keyword evidence="2" id="KW-0813">Transport</keyword>
<dbReference type="KEGG" id="ptw:TUM18999_48220"/>